<dbReference type="EMBL" id="KB908959">
    <property type="protein sequence ID" value="EOB13941.1"/>
    <property type="molecule type" value="Genomic_DNA"/>
</dbReference>
<evidence type="ECO:0000256" key="1">
    <source>
        <dbReference type="SAM" id="Phobius"/>
    </source>
</evidence>
<feature type="transmembrane region" description="Helical" evidence="1">
    <location>
        <begin position="293"/>
        <end position="310"/>
    </location>
</feature>
<evidence type="ECO:0000313" key="3">
    <source>
        <dbReference type="Proteomes" id="UP000016927"/>
    </source>
</evidence>
<keyword evidence="1" id="KW-0812">Transmembrane</keyword>
<accession>R0KT32</accession>
<gene>
    <name evidence="2" type="ORF">NBO_51g0002</name>
</gene>
<protein>
    <submittedName>
        <fullName evidence="2">Uncharacterized protein</fullName>
    </submittedName>
</protein>
<sequence>MNNSQPESIFNRLLYYSVKFKEQGIISREAEIFSEFNIYELNNMYDELINKICKFSKKMPINIEYYLELLNLEYEELKEKFIFKNDPFWPLYKHLEALLNDLKHIDNLLPDKLSYIETDVLIKSILSARKIFLHDLSSSIRKKYTFLKRNIGQRLEVKRRIKFKLDSVLFKQTRIHQKNLPRFLKKNQRRFKEYKKVSKSFKNLKNYYFNLYPFRKMKKNKSRRSIIYENKKDNDLGINFALKSIKFNVLEKQNPLFFNNYNTTSLLSPHLVNDNSIQQSPLILKKIPSCGNFIFLCMPLLFILFFAILMRKL</sequence>
<organism evidence="2 3">
    <name type="scientific">Nosema bombycis (strain CQ1 / CVCC 102059)</name>
    <name type="common">Microsporidian parasite</name>
    <name type="synonym">Pebrine of silkworm</name>
    <dbReference type="NCBI Taxonomy" id="578461"/>
    <lineage>
        <taxon>Eukaryota</taxon>
        <taxon>Fungi</taxon>
        <taxon>Fungi incertae sedis</taxon>
        <taxon>Microsporidia</taxon>
        <taxon>Nosematidae</taxon>
        <taxon>Nosema</taxon>
    </lineage>
</organism>
<reference evidence="2 3" key="1">
    <citation type="journal article" date="2013" name="BMC Genomics">
        <title>Comparative genomics of parasitic silkworm microsporidia reveal an association between genome expansion and host adaptation.</title>
        <authorList>
            <person name="Pan G."/>
            <person name="Xu J."/>
            <person name="Li T."/>
            <person name="Xia Q."/>
            <person name="Liu S.L."/>
            <person name="Zhang G."/>
            <person name="Li S."/>
            <person name="Li C."/>
            <person name="Liu H."/>
            <person name="Yang L."/>
            <person name="Liu T."/>
            <person name="Zhang X."/>
            <person name="Wu Z."/>
            <person name="Fan W."/>
            <person name="Dang X."/>
            <person name="Xiang H."/>
            <person name="Tao M."/>
            <person name="Li Y."/>
            <person name="Hu J."/>
            <person name="Li Z."/>
            <person name="Lin L."/>
            <person name="Luo J."/>
            <person name="Geng L."/>
            <person name="Wang L."/>
            <person name="Long M."/>
            <person name="Wan Y."/>
            <person name="He N."/>
            <person name="Zhang Z."/>
            <person name="Lu C."/>
            <person name="Keeling P.J."/>
            <person name="Wang J."/>
            <person name="Xiang Z."/>
            <person name="Zhou Z."/>
        </authorList>
    </citation>
    <scope>NUCLEOTIDE SEQUENCE [LARGE SCALE GENOMIC DNA]</scope>
    <source>
        <strain evidence="3">CQ1 / CVCC 102059</strain>
    </source>
</reference>
<proteinExistence type="predicted"/>
<dbReference type="HOGENOM" id="CLU_888754_0_0_1"/>
<keyword evidence="1" id="KW-1133">Transmembrane helix</keyword>
<keyword evidence="1" id="KW-0472">Membrane</keyword>
<keyword evidence="3" id="KW-1185">Reference proteome</keyword>
<evidence type="ECO:0000313" key="2">
    <source>
        <dbReference type="EMBL" id="EOB13941.1"/>
    </source>
</evidence>
<name>R0KT32_NOSB1</name>
<dbReference type="Proteomes" id="UP000016927">
    <property type="component" value="Unassembled WGS sequence"/>
</dbReference>
<dbReference type="VEuPathDB" id="MicrosporidiaDB:NBO_51g0002"/>
<dbReference type="AlphaFoldDB" id="R0KT32"/>